<dbReference type="EMBL" id="FIZX01000001">
    <property type="protein sequence ID" value="CZF78700.1"/>
    <property type="molecule type" value="Genomic_DNA"/>
</dbReference>
<accession>A0A128EWW6</accession>
<organism evidence="1 2">
    <name type="scientific">Grimontia celer</name>
    <dbReference type="NCBI Taxonomy" id="1796497"/>
    <lineage>
        <taxon>Bacteria</taxon>
        <taxon>Pseudomonadati</taxon>
        <taxon>Pseudomonadota</taxon>
        <taxon>Gammaproteobacteria</taxon>
        <taxon>Vibrionales</taxon>
        <taxon>Vibrionaceae</taxon>
        <taxon>Grimontia</taxon>
    </lineage>
</organism>
<dbReference type="RefSeq" id="WP_062661337.1">
    <property type="nucleotide sequence ID" value="NZ_FIZX01000001.1"/>
</dbReference>
<dbReference type="OrthoDB" id="8482106at2"/>
<evidence type="ECO:0000313" key="2">
    <source>
        <dbReference type="Proteomes" id="UP000071641"/>
    </source>
</evidence>
<keyword evidence="2" id="KW-1185">Reference proteome</keyword>
<protein>
    <submittedName>
        <fullName evidence="1">Uncharacterized protein</fullName>
    </submittedName>
</protein>
<proteinExistence type="predicted"/>
<name>A0A128EWW6_9GAMM</name>
<dbReference type="Proteomes" id="UP000071641">
    <property type="component" value="Unassembled WGS sequence"/>
</dbReference>
<gene>
    <name evidence="1" type="ORF">GCE9029_01002</name>
</gene>
<sequence length="103" mass="11308">MSFFVPSAESQDHAESIYLAIAKHVDAPVNDSRIESLTWEHEGQEVMAKVGDKLPACFGTDDEVILAIFDCGDVYKVCTPNRGAVCFDPVVASRTYVSSVDFF</sequence>
<evidence type="ECO:0000313" key="1">
    <source>
        <dbReference type="EMBL" id="CZF78700.1"/>
    </source>
</evidence>
<dbReference type="AlphaFoldDB" id="A0A128EWW6"/>
<reference evidence="2" key="1">
    <citation type="submission" date="2016-02" db="EMBL/GenBank/DDBJ databases">
        <authorList>
            <person name="Rodrigo-Torres Lidia"/>
            <person name="Arahal R.David."/>
        </authorList>
    </citation>
    <scope>NUCLEOTIDE SEQUENCE [LARGE SCALE GENOMIC DNA]</scope>
    <source>
        <strain evidence="2">CECT 9029</strain>
    </source>
</reference>